<name>A0A1M5IBQ0_9BACI</name>
<dbReference type="CDD" id="cd22786">
    <property type="entry name" value="DPBB_YuiC-like"/>
    <property type="match status" value="1"/>
</dbReference>
<dbReference type="GO" id="GO:0004553">
    <property type="term" value="F:hydrolase activity, hydrolyzing O-glycosyl compounds"/>
    <property type="evidence" value="ECO:0007669"/>
    <property type="project" value="InterPro"/>
</dbReference>
<evidence type="ECO:0000259" key="3">
    <source>
        <dbReference type="PROSITE" id="PS51782"/>
    </source>
</evidence>
<dbReference type="STRING" id="930117.SAMN05216225_10235"/>
<dbReference type="SUPFAM" id="SSF54106">
    <property type="entry name" value="LysM domain"/>
    <property type="match status" value="1"/>
</dbReference>
<reference evidence="4 5" key="1">
    <citation type="submission" date="2016-11" db="EMBL/GenBank/DDBJ databases">
        <authorList>
            <person name="Jaros S."/>
            <person name="Januszkiewicz K."/>
            <person name="Wedrychowicz H."/>
        </authorList>
    </citation>
    <scope>NUCLEOTIDE SEQUENCE [LARGE SCALE GENOMIC DNA]</scope>
    <source>
        <strain evidence="4 5">IBRC-M 10683</strain>
    </source>
</reference>
<dbReference type="PANTHER" id="PTHR39160:SF4">
    <property type="entry name" value="RESUSCITATION-PROMOTING FACTOR RPFB"/>
    <property type="match status" value="1"/>
</dbReference>
<dbReference type="AlphaFoldDB" id="A0A1M5IBQ0"/>
<organism evidence="4 5">
    <name type="scientific">Ornithinibacillus halophilus</name>
    <dbReference type="NCBI Taxonomy" id="930117"/>
    <lineage>
        <taxon>Bacteria</taxon>
        <taxon>Bacillati</taxon>
        <taxon>Bacillota</taxon>
        <taxon>Bacilli</taxon>
        <taxon>Bacillales</taxon>
        <taxon>Bacillaceae</taxon>
        <taxon>Ornithinibacillus</taxon>
    </lineage>
</organism>
<dbReference type="InterPro" id="IPR036908">
    <property type="entry name" value="RlpA-like_sf"/>
</dbReference>
<accession>A0A1M5IBQ0</accession>
<proteinExistence type="predicted"/>
<dbReference type="InterPro" id="IPR051933">
    <property type="entry name" value="Resuscitation_pf_RpfB"/>
</dbReference>
<evidence type="ECO:0000313" key="5">
    <source>
        <dbReference type="Proteomes" id="UP000183988"/>
    </source>
</evidence>
<keyword evidence="5" id="KW-1185">Reference proteome</keyword>
<dbReference type="PANTHER" id="PTHR39160">
    <property type="entry name" value="CELL WALL-BINDING PROTEIN YOCH"/>
    <property type="match status" value="1"/>
</dbReference>
<dbReference type="InterPro" id="IPR036779">
    <property type="entry name" value="LysM_dom_sf"/>
</dbReference>
<dbReference type="Pfam" id="PF01476">
    <property type="entry name" value="LysM"/>
    <property type="match status" value="1"/>
</dbReference>
<gene>
    <name evidence="4" type="ORF">SAMN05216225_10235</name>
</gene>
<feature type="domain" description="LysM" evidence="3">
    <location>
        <begin position="51"/>
        <end position="94"/>
    </location>
</feature>
<dbReference type="Pfam" id="PF06725">
    <property type="entry name" value="3D"/>
    <property type="match status" value="1"/>
</dbReference>
<feature type="coiled-coil region" evidence="2">
    <location>
        <begin position="68"/>
        <end position="105"/>
    </location>
</feature>
<dbReference type="Gene3D" id="2.40.40.10">
    <property type="entry name" value="RlpA-like domain"/>
    <property type="match status" value="1"/>
</dbReference>
<protein>
    <submittedName>
        <fullName evidence="4">3D (Asp-Asp-Asp) domain-containing protein</fullName>
    </submittedName>
</protein>
<dbReference type="EMBL" id="FQVW01000023">
    <property type="protein sequence ID" value="SHG25681.1"/>
    <property type="molecule type" value="Genomic_DNA"/>
</dbReference>
<dbReference type="PROSITE" id="PS51782">
    <property type="entry name" value="LYSM"/>
    <property type="match status" value="1"/>
</dbReference>
<dbReference type="CDD" id="cd00118">
    <property type="entry name" value="LysM"/>
    <property type="match status" value="1"/>
</dbReference>
<sequence length="227" mass="25134">MMKKLLATLITIIIIVSSFGIPISADKLTSNTERVIVTGDHIEKQKLSIYKTYLVQKGETLQEIGEKHDVSEKDIKKWNNLKAELLEEGQKLKLLNSKKKNLEIKTLDAPKTEVKSTKTINKSEQDVKKSNEKIMVKATAYTAKCDGCSGITYTGVDLNTNPNAKVIAIDPTVIPLGTKVHVEGYGYAIAADIGSAIKGKRIDIHVPTKKEAFQWGVREVEVTIIEE</sequence>
<dbReference type="SUPFAM" id="SSF50685">
    <property type="entry name" value="Barwin-like endoglucanases"/>
    <property type="match status" value="1"/>
</dbReference>
<evidence type="ECO:0000256" key="1">
    <source>
        <dbReference type="ARBA" id="ARBA00022729"/>
    </source>
</evidence>
<evidence type="ECO:0000313" key="4">
    <source>
        <dbReference type="EMBL" id="SHG25681.1"/>
    </source>
</evidence>
<keyword evidence="2" id="KW-0175">Coiled coil</keyword>
<dbReference type="SMART" id="SM00257">
    <property type="entry name" value="LysM"/>
    <property type="match status" value="1"/>
</dbReference>
<keyword evidence="1" id="KW-0732">Signal</keyword>
<dbReference type="Proteomes" id="UP000183988">
    <property type="component" value="Unassembled WGS sequence"/>
</dbReference>
<dbReference type="GO" id="GO:0009254">
    <property type="term" value="P:peptidoglycan turnover"/>
    <property type="evidence" value="ECO:0007669"/>
    <property type="project" value="InterPro"/>
</dbReference>
<dbReference type="GO" id="GO:0019867">
    <property type="term" value="C:outer membrane"/>
    <property type="evidence" value="ECO:0007669"/>
    <property type="project" value="InterPro"/>
</dbReference>
<dbReference type="InterPro" id="IPR018392">
    <property type="entry name" value="LysM"/>
</dbReference>
<evidence type="ECO:0000256" key="2">
    <source>
        <dbReference type="SAM" id="Coils"/>
    </source>
</evidence>
<dbReference type="Gene3D" id="3.10.350.10">
    <property type="entry name" value="LysM domain"/>
    <property type="match status" value="1"/>
</dbReference>
<dbReference type="InterPro" id="IPR010611">
    <property type="entry name" value="3D_dom"/>
</dbReference>
<dbReference type="OrthoDB" id="9798935at2"/>